<evidence type="ECO:0000313" key="4">
    <source>
        <dbReference type="EMBL" id="QUT06601.1"/>
    </source>
</evidence>
<proteinExistence type="predicted"/>
<keyword evidence="5" id="KW-1185">Reference proteome</keyword>
<keyword evidence="1" id="KW-0902">Two-component regulatory system</keyword>
<accession>A0A975K875</accession>
<organism evidence="4 5">
    <name type="scientific">Sphingobium phenoxybenzoativorans</name>
    <dbReference type="NCBI Taxonomy" id="1592790"/>
    <lineage>
        <taxon>Bacteria</taxon>
        <taxon>Pseudomonadati</taxon>
        <taxon>Pseudomonadota</taxon>
        <taxon>Alphaproteobacteria</taxon>
        <taxon>Sphingomonadales</taxon>
        <taxon>Sphingomonadaceae</taxon>
        <taxon>Sphingobium</taxon>
    </lineage>
</organism>
<dbReference type="KEGG" id="spph:KFK14_03870"/>
<protein>
    <submittedName>
        <fullName evidence="4">Hpt domain-containing protein</fullName>
    </submittedName>
</protein>
<sequence length="145" mass="16004">MGHMDAKLIDPAGFAQARTELGAGFVRILGYFREDGTKSVLAIEEAMRNRNATALVLPAHTLKGESRQFGAERLGDMAEEIETVARRCVEYHESPEELIETVVEIRNCFNETLVELEKASSPLVARKPAVFGRRPEGAAPSFGRM</sequence>
<reference evidence="4" key="1">
    <citation type="submission" date="2021-04" db="EMBL/GenBank/DDBJ databases">
        <title>Isolation of p-tert-butylphenol degrading bacteria Sphingobium phenoxybenzoativorans Tas13 from active sludge.</title>
        <authorList>
            <person name="Li Y."/>
        </authorList>
    </citation>
    <scope>NUCLEOTIDE SEQUENCE</scope>
    <source>
        <strain evidence="4">Tas13</strain>
    </source>
</reference>
<evidence type="ECO:0000313" key="5">
    <source>
        <dbReference type="Proteomes" id="UP000681425"/>
    </source>
</evidence>
<evidence type="ECO:0000256" key="1">
    <source>
        <dbReference type="ARBA" id="ARBA00023012"/>
    </source>
</evidence>
<name>A0A975K875_9SPHN</name>
<dbReference type="InterPro" id="IPR008207">
    <property type="entry name" value="Sig_transdc_His_kin_Hpt_dom"/>
</dbReference>
<dbReference type="OrthoDB" id="7448591at2"/>
<feature type="modified residue" description="Phosphohistidine" evidence="2">
    <location>
        <position position="60"/>
    </location>
</feature>
<dbReference type="GO" id="GO:0000160">
    <property type="term" value="P:phosphorelay signal transduction system"/>
    <property type="evidence" value="ECO:0007669"/>
    <property type="project" value="UniProtKB-KW"/>
</dbReference>
<gene>
    <name evidence="4" type="ORF">KFK14_03870</name>
</gene>
<dbReference type="SUPFAM" id="SSF47226">
    <property type="entry name" value="Histidine-containing phosphotransfer domain, HPT domain"/>
    <property type="match status" value="1"/>
</dbReference>
<dbReference type="AlphaFoldDB" id="A0A975K875"/>
<dbReference type="InterPro" id="IPR036641">
    <property type="entry name" value="HPT_dom_sf"/>
</dbReference>
<dbReference type="Proteomes" id="UP000681425">
    <property type="component" value="Chromosome"/>
</dbReference>
<feature type="domain" description="HPt" evidence="3">
    <location>
        <begin position="21"/>
        <end position="116"/>
    </location>
</feature>
<dbReference type="RefSeq" id="WP_070157982.1">
    <property type="nucleotide sequence ID" value="NZ_CP073910.1"/>
</dbReference>
<dbReference type="CDD" id="cd00088">
    <property type="entry name" value="HPT"/>
    <property type="match status" value="1"/>
</dbReference>
<dbReference type="GO" id="GO:0004672">
    <property type="term" value="F:protein kinase activity"/>
    <property type="evidence" value="ECO:0007669"/>
    <property type="project" value="UniProtKB-ARBA"/>
</dbReference>
<evidence type="ECO:0000259" key="3">
    <source>
        <dbReference type="PROSITE" id="PS50894"/>
    </source>
</evidence>
<dbReference type="EMBL" id="CP073910">
    <property type="protein sequence ID" value="QUT06601.1"/>
    <property type="molecule type" value="Genomic_DNA"/>
</dbReference>
<keyword evidence="2" id="KW-0597">Phosphoprotein</keyword>
<dbReference type="Gene3D" id="1.20.120.160">
    <property type="entry name" value="HPT domain"/>
    <property type="match status" value="1"/>
</dbReference>
<dbReference type="Pfam" id="PF01627">
    <property type="entry name" value="Hpt"/>
    <property type="match status" value="1"/>
</dbReference>
<dbReference type="PROSITE" id="PS50894">
    <property type="entry name" value="HPT"/>
    <property type="match status" value="1"/>
</dbReference>
<evidence type="ECO:0000256" key="2">
    <source>
        <dbReference type="PROSITE-ProRule" id="PRU00110"/>
    </source>
</evidence>